<sequence length="64" mass="7159">MTHHRRCLSLDVERQERSTEEAVAASIVASTSFHRDHHCLAFLSSPPRYALAALSGLMKYAQFG</sequence>
<dbReference type="EMBL" id="JAAIUW010000002">
    <property type="protein sequence ID" value="KAF7841123.1"/>
    <property type="molecule type" value="Genomic_DNA"/>
</dbReference>
<name>A0A834XDG6_9FABA</name>
<organism evidence="1 2">
    <name type="scientific">Senna tora</name>
    <dbReference type="NCBI Taxonomy" id="362788"/>
    <lineage>
        <taxon>Eukaryota</taxon>
        <taxon>Viridiplantae</taxon>
        <taxon>Streptophyta</taxon>
        <taxon>Embryophyta</taxon>
        <taxon>Tracheophyta</taxon>
        <taxon>Spermatophyta</taxon>
        <taxon>Magnoliopsida</taxon>
        <taxon>eudicotyledons</taxon>
        <taxon>Gunneridae</taxon>
        <taxon>Pentapetalae</taxon>
        <taxon>rosids</taxon>
        <taxon>fabids</taxon>
        <taxon>Fabales</taxon>
        <taxon>Fabaceae</taxon>
        <taxon>Caesalpinioideae</taxon>
        <taxon>Cassia clade</taxon>
        <taxon>Senna</taxon>
    </lineage>
</organism>
<comment type="caution">
    <text evidence="1">The sequence shown here is derived from an EMBL/GenBank/DDBJ whole genome shotgun (WGS) entry which is preliminary data.</text>
</comment>
<evidence type="ECO:0000313" key="1">
    <source>
        <dbReference type="EMBL" id="KAF7841123.1"/>
    </source>
</evidence>
<evidence type="ECO:0000313" key="2">
    <source>
        <dbReference type="Proteomes" id="UP000634136"/>
    </source>
</evidence>
<reference evidence="1" key="1">
    <citation type="submission" date="2020-09" db="EMBL/GenBank/DDBJ databases">
        <title>Genome-Enabled Discovery of Anthraquinone Biosynthesis in Senna tora.</title>
        <authorList>
            <person name="Kang S.-H."/>
            <person name="Pandey R.P."/>
            <person name="Lee C.-M."/>
            <person name="Sim J.-S."/>
            <person name="Jeong J.-T."/>
            <person name="Choi B.-S."/>
            <person name="Jung M."/>
            <person name="Ginzburg D."/>
            <person name="Zhao K."/>
            <person name="Won S.Y."/>
            <person name="Oh T.-J."/>
            <person name="Yu Y."/>
            <person name="Kim N.-H."/>
            <person name="Lee O.R."/>
            <person name="Lee T.-H."/>
            <person name="Bashyal P."/>
            <person name="Kim T.-S."/>
            <person name="Lee W.-H."/>
            <person name="Kawkins C."/>
            <person name="Kim C.-K."/>
            <person name="Kim J.S."/>
            <person name="Ahn B.O."/>
            <person name="Rhee S.Y."/>
            <person name="Sohng J.K."/>
        </authorList>
    </citation>
    <scope>NUCLEOTIDE SEQUENCE</scope>
    <source>
        <tissue evidence="1">Leaf</tissue>
    </source>
</reference>
<proteinExistence type="predicted"/>
<protein>
    <submittedName>
        <fullName evidence="1">Uncharacterized protein</fullName>
    </submittedName>
</protein>
<dbReference type="AlphaFoldDB" id="A0A834XDG6"/>
<keyword evidence="2" id="KW-1185">Reference proteome</keyword>
<gene>
    <name evidence="1" type="ORF">G2W53_003421</name>
</gene>
<dbReference type="Proteomes" id="UP000634136">
    <property type="component" value="Unassembled WGS sequence"/>
</dbReference>
<accession>A0A834XDG6</accession>